<gene>
    <name evidence="7" type="ORF">B0I27_101258</name>
</gene>
<dbReference type="Proteomes" id="UP000238034">
    <property type="component" value="Unassembled WGS sequence"/>
</dbReference>
<keyword evidence="3 5" id="KW-1133">Transmembrane helix</keyword>
<dbReference type="GO" id="GO:0016874">
    <property type="term" value="F:ligase activity"/>
    <property type="evidence" value="ECO:0007669"/>
    <property type="project" value="UniProtKB-KW"/>
</dbReference>
<dbReference type="AlphaFoldDB" id="A0A2T0UBJ5"/>
<dbReference type="InterPro" id="IPR007016">
    <property type="entry name" value="O-antigen_ligase-rel_domated"/>
</dbReference>
<feature type="transmembrane region" description="Helical" evidence="5">
    <location>
        <begin position="201"/>
        <end position="217"/>
    </location>
</feature>
<dbReference type="EMBL" id="PVTH01000001">
    <property type="protein sequence ID" value="PRY55289.1"/>
    <property type="molecule type" value="Genomic_DNA"/>
</dbReference>
<keyword evidence="7" id="KW-0436">Ligase</keyword>
<feature type="transmembrane region" description="Helical" evidence="5">
    <location>
        <begin position="355"/>
        <end position="373"/>
    </location>
</feature>
<evidence type="ECO:0000259" key="6">
    <source>
        <dbReference type="Pfam" id="PF04932"/>
    </source>
</evidence>
<evidence type="ECO:0000256" key="4">
    <source>
        <dbReference type="ARBA" id="ARBA00023136"/>
    </source>
</evidence>
<feature type="transmembrane region" description="Helical" evidence="5">
    <location>
        <begin position="226"/>
        <end position="243"/>
    </location>
</feature>
<keyword evidence="2 5" id="KW-0812">Transmembrane</keyword>
<evidence type="ECO:0000313" key="7">
    <source>
        <dbReference type="EMBL" id="PRY55289.1"/>
    </source>
</evidence>
<comment type="caution">
    <text evidence="7">The sequence shown here is derived from an EMBL/GenBank/DDBJ whole genome shotgun (WGS) entry which is preliminary data.</text>
</comment>
<keyword evidence="8" id="KW-1185">Reference proteome</keyword>
<name>A0A2T0UBJ5_9SPHI</name>
<feature type="transmembrane region" description="Helical" evidence="5">
    <location>
        <begin position="45"/>
        <end position="62"/>
    </location>
</feature>
<evidence type="ECO:0000256" key="5">
    <source>
        <dbReference type="SAM" id="Phobius"/>
    </source>
</evidence>
<dbReference type="Pfam" id="PF04932">
    <property type="entry name" value="Wzy_C"/>
    <property type="match status" value="1"/>
</dbReference>
<feature type="transmembrane region" description="Helical" evidence="5">
    <location>
        <begin position="12"/>
        <end position="33"/>
    </location>
</feature>
<comment type="subcellular location">
    <subcellularLocation>
        <location evidence="1">Membrane</location>
        <topology evidence="1">Multi-pass membrane protein</topology>
    </subcellularLocation>
</comment>
<organism evidence="7 8">
    <name type="scientific">Arcticibacter pallidicorallinus</name>
    <dbReference type="NCBI Taxonomy" id="1259464"/>
    <lineage>
        <taxon>Bacteria</taxon>
        <taxon>Pseudomonadati</taxon>
        <taxon>Bacteroidota</taxon>
        <taxon>Sphingobacteriia</taxon>
        <taxon>Sphingobacteriales</taxon>
        <taxon>Sphingobacteriaceae</taxon>
        <taxon>Arcticibacter</taxon>
    </lineage>
</organism>
<evidence type="ECO:0000313" key="8">
    <source>
        <dbReference type="Proteomes" id="UP000238034"/>
    </source>
</evidence>
<dbReference type="InterPro" id="IPR051533">
    <property type="entry name" value="WaaL-like"/>
</dbReference>
<keyword evidence="4 5" id="KW-0472">Membrane</keyword>
<evidence type="ECO:0000256" key="3">
    <source>
        <dbReference type="ARBA" id="ARBA00022989"/>
    </source>
</evidence>
<dbReference type="PANTHER" id="PTHR37422">
    <property type="entry name" value="TEICHURONIC ACID BIOSYNTHESIS PROTEIN TUAE"/>
    <property type="match status" value="1"/>
</dbReference>
<dbReference type="PANTHER" id="PTHR37422:SF17">
    <property type="entry name" value="O-ANTIGEN LIGASE"/>
    <property type="match status" value="1"/>
</dbReference>
<accession>A0A2T0UBJ5</accession>
<evidence type="ECO:0000256" key="2">
    <source>
        <dbReference type="ARBA" id="ARBA00022692"/>
    </source>
</evidence>
<reference evidence="7 8" key="1">
    <citation type="submission" date="2018-03" db="EMBL/GenBank/DDBJ databases">
        <title>Genomic Encyclopedia of Type Strains, Phase III (KMG-III): the genomes of soil and plant-associated and newly described type strains.</title>
        <authorList>
            <person name="Whitman W."/>
        </authorList>
    </citation>
    <scope>NUCLEOTIDE SEQUENCE [LARGE SCALE GENOMIC DNA]</scope>
    <source>
        <strain evidence="7 8">CGMCC 1.9313</strain>
    </source>
</reference>
<feature type="transmembrane region" description="Helical" evidence="5">
    <location>
        <begin position="97"/>
        <end position="119"/>
    </location>
</feature>
<feature type="transmembrane region" description="Helical" evidence="5">
    <location>
        <begin position="156"/>
        <end position="172"/>
    </location>
</feature>
<proteinExistence type="predicted"/>
<evidence type="ECO:0000256" key="1">
    <source>
        <dbReference type="ARBA" id="ARBA00004141"/>
    </source>
</evidence>
<dbReference type="GO" id="GO:0016020">
    <property type="term" value="C:membrane"/>
    <property type="evidence" value="ECO:0007669"/>
    <property type="project" value="UniProtKB-SubCell"/>
</dbReference>
<sequence length="406" mass="46335">MTDELLGQFGNGIRLEVPFLFFLLFSVIGYYRLPLKAFSFKSNPWFYLFVGLCFVSFFNPINPFPVSALVPLSFVTQMLLLLKVIERNFTRDQIYRGIFDGLTITITIQFFLAICYPVLGIEALASFFKGEAAMHWAERREGYRSAVGIFTHPGHLALYCLISVVFFLANYLNHYEKKLSTAVIGMSLFVLFLTYSRTTYIVLMAVVILLWVIFRQGKGVFTFKNILIFAIGFSFLLFVFYLSPLSEMYLKSDSEEQFDNRFIHGLLGYEIWRQSKLIGIGVNSHVYYLAHKLVSDPFGGKVTMDFFTSNPIHNIHVIIAAEVGILGLLTWLSYVISKVHRLSKLCSTSNSYINIINMTFVGVLTSLFLYGFFGWSPFDTSIFGTAIFIGYFATTNTNDEKGIEVY</sequence>
<feature type="domain" description="O-antigen ligase-related" evidence="6">
    <location>
        <begin position="185"/>
        <end position="332"/>
    </location>
</feature>
<protein>
    <submittedName>
        <fullName evidence="7">O-antigen ligase-like membrane protein</fullName>
    </submittedName>
</protein>
<feature type="transmembrane region" description="Helical" evidence="5">
    <location>
        <begin position="315"/>
        <end position="334"/>
    </location>
</feature>